<sequence>MGRRVETQSAKRGRGPTDHVILLDGTLSTLSPGHETNIGRIYRLLQNCQSAQMSIYYEAGVQWHMWRHTPDVAMGRGINRQIRRAYGWLATRYRPGDRIFLFGYSRGAYAVRSLAGIIDQVGLLRSESATERNVKFAYRYYQRESESPFEAAFRRRYCHEKVEIEMIGVFDTVKALGVRLPFLWMWTEPQHEFHNHALGPVVQHGYHALALNENRAAFDPILWETEGGNWDGRIEQVWFRGAHGDVGGQLGGFNTARPLSNVPLYWMLEKAEGHNLSLPRNWREGLEMDATGPSVGTTRGWGKAFLLRAKRHVGRDPSESIHPTAHLDDPAKRRWAMPAMRLTRRT</sequence>
<accession>A0ABT2ZS45</accession>
<dbReference type="SUPFAM" id="SSF53474">
    <property type="entry name" value="alpha/beta-Hydrolases"/>
    <property type="match status" value="1"/>
</dbReference>
<dbReference type="Proteomes" id="UP001652564">
    <property type="component" value="Unassembled WGS sequence"/>
</dbReference>
<dbReference type="Pfam" id="PF09994">
    <property type="entry name" value="T6SS_Tle1-like_cat"/>
    <property type="match status" value="1"/>
</dbReference>
<evidence type="ECO:0000313" key="3">
    <source>
        <dbReference type="Proteomes" id="UP001652564"/>
    </source>
</evidence>
<reference evidence="2 3" key="1">
    <citation type="submission" date="2022-10" db="EMBL/GenBank/DDBJ databases">
        <title>Defluviimonas sp. nov., isolated from ocean surface sediments.</title>
        <authorList>
            <person name="He W."/>
            <person name="Wang L."/>
            <person name="Zhang D.-F."/>
        </authorList>
    </citation>
    <scope>NUCLEOTIDE SEQUENCE [LARGE SCALE GENOMIC DNA]</scope>
    <source>
        <strain evidence="2 3">WL0050</strain>
    </source>
</reference>
<feature type="domain" description="T6SS Phospholipase effector Tle1-like catalytic" evidence="1">
    <location>
        <begin position="20"/>
        <end position="269"/>
    </location>
</feature>
<dbReference type="InterPro" id="IPR029058">
    <property type="entry name" value="AB_hydrolase_fold"/>
</dbReference>
<evidence type="ECO:0000313" key="2">
    <source>
        <dbReference type="EMBL" id="MCV2873862.1"/>
    </source>
</evidence>
<proteinExistence type="predicted"/>
<gene>
    <name evidence="2" type="ORF">OEZ71_16315</name>
</gene>
<organism evidence="2 3">
    <name type="scientific">Albidovulum litorale</name>
    <dbReference type="NCBI Taxonomy" id="2984134"/>
    <lineage>
        <taxon>Bacteria</taxon>
        <taxon>Pseudomonadati</taxon>
        <taxon>Pseudomonadota</taxon>
        <taxon>Alphaproteobacteria</taxon>
        <taxon>Rhodobacterales</taxon>
        <taxon>Paracoccaceae</taxon>
        <taxon>Albidovulum</taxon>
    </lineage>
</organism>
<protein>
    <submittedName>
        <fullName evidence="2">DUF2235 domain-containing protein</fullName>
    </submittedName>
</protein>
<name>A0ABT2ZS45_9RHOB</name>
<dbReference type="PANTHER" id="PTHR33840">
    <property type="match status" value="1"/>
</dbReference>
<dbReference type="EMBL" id="JAOWKZ010000004">
    <property type="protein sequence ID" value="MCV2873862.1"/>
    <property type="molecule type" value="Genomic_DNA"/>
</dbReference>
<comment type="caution">
    <text evidence="2">The sequence shown here is derived from an EMBL/GenBank/DDBJ whole genome shotgun (WGS) entry which is preliminary data.</text>
</comment>
<dbReference type="PANTHER" id="PTHR33840:SF1">
    <property type="entry name" value="TLE1 PHOSPHOLIPASE DOMAIN-CONTAINING PROTEIN"/>
    <property type="match status" value="1"/>
</dbReference>
<dbReference type="InterPro" id="IPR018712">
    <property type="entry name" value="Tle1-like_cat"/>
</dbReference>
<keyword evidence="3" id="KW-1185">Reference proteome</keyword>
<evidence type="ECO:0000259" key="1">
    <source>
        <dbReference type="Pfam" id="PF09994"/>
    </source>
</evidence>